<evidence type="ECO:0000259" key="1">
    <source>
        <dbReference type="SMART" id="SM00942"/>
    </source>
</evidence>
<comment type="caution">
    <text evidence="3">The sequence shown here is derived from an EMBL/GenBank/DDBJ whole genome shotgun (WGS) entry which is preliminary data.</text>
</comment>
<keyword evidence="4" id="KW-1185">Reference proteome</keyword>
<dbReference type="SMART" id="SM00942">
    <property type="entry name" value="PriCT_1"/>
    <property type="match status" value="1"/>
</dbReference>
<dbReference type="SUPFAM" id="SSF56747">
    <property type="entry name" value="Prim-pol domain"/>
    <property type="match status" value="1"/>
</dbReference>
<dbReference type="SMART" id="SM00943">
    <property type="entry name" value="Prim-Pol"/>
    <property type="match status" value="1"/>
</dbReference>
<proteinExistence type="predicted"/>
<protein>
    <submittedName>
        <fullName evidence="3">Bifunctional DNA primase/polymerase</fullName>
    </submittedName>
</protein>
<dbReference type="CDD" id="cd04859">
    <property type="entry name" value="Prim_Pol"/>
    <property type="match status" value="1"/>
</dbReference>
<evidence type="ECO:0000313" key="4">
    <source>
        <dbReference type="Proteomes" id="UP001366085"/>
    </source>
</evidence>
<dbReference type="Proteomes" id="UP001366085">
    <property type="component" value="Unassembled WGS sequence"/>
</dbReference>
<dbReference type="RefSeq" id="WP_337321677.1">
    <property type="nucleotide sequence ID" value="NZ_JBBDGN010000017.1"/>
</dbReference>
<feature type="domain" description="DNA primase/polymerase bifunctional N-terminal" evidence="2">
    <location>
        <begin position="23"/>
        <end position="180"/>
    </location>
</feature>
<accession>A0ABU8LQ08</accession>
<reference evidence="3 4" key="1">
    <citation type="submission" date="2024-02" db="EMBL/GenBank/DDBJ databases">
        <authorList>
            <person name="Saticioglu I.B."/>
        </authorList>
    </citation>
    <scope>NUCLEOTIDE SEQUENCE [LARGE SCALE GENOMIC DNA]</scope>
    <source>
        <strain evidence="3 4">Mu-43</strain>
    </source>
</reference>
<evidence type="ECO:0000259" key="2">
    <source>
        <dbReference type="SMART" id="SM00943"/>
    </source>
</evidence>
<dbReference type="Pfam" id="PF09250">
    <property type="entry name" value="Prim-Pol"/>
    <property type="match status" value="1"/>
</dbReference>
<gene>
    <name evidence="3" type="ORF">WDU93_13900</name>
</gene>
<dbReference type="EMBL" id="JBBDGN010000017">
    <property type="protein sequence ID" value="MEJ1092777.1"/>
    <property type="molecule type" value="Genomic_DNA"/>
</dbReference>
<name>A0ABU8LQ08_9MICO</name>
<dbReference type="InterPro" id="IPR015330">
    <property type="entry name" value="DNA_primase/pol_bifunc_N"/>
</dbReference>
<evidence type="ECO:0000313" key="3">
    <source>
        <dbReference type="EMBL" id="MEJ1092777.1"/>
    </source>
</evidence>
<dbReference type="InterPro" id="IPR014820">
    <property type="entry name" value="PriCT_1"/>
</dbReference>
<sequence>MIERLHETLSAVRSHDGTLRDAALMYAAAGLDVFPCVPGGKQPLTTRGYRDATTGARRIRGWWAWRPEANIGIATGHGLDVLDIDVHASGDGYRTLERLHRAGMVPGALAAVRTPSGGTHLYFPSDPDRPQQTWSRGTRHVDFRGTGGYVLAPPSTVIDQGRRTGYTILTLNARPRPVDGDRIRELLTPIRPRVTTPRSDAASRGGEELTRWLFGAADGNRNASLFWASCRLAEQGFDEQGIHDLLDRPALAVGLGAREIEATIRSAWRTIQLTPAADDGGRSSSAIRGAVRR</sequence>
<organism evidence="3 4">
    <name type="scientific">Microbacterium istanbulense</name>
    <dbReference type="NCBI Taxonomy" id="3122049"/>
    <lineage>
        <taxon>Bacteria</taxon>
        <taxon>Bacillati</taxon>
        <taxon>Actinomycetota</taxon>
        <taxon>Actinomycetes</taxon>
        <taxon>Micrococcales</taxon>
        <taxon>Microbacteriaceae</taxon>
        <taxon>Microbacterium</taxon>
    </lineage>
</organism>
<feature type="domain" description="Primase C-terminal 1" evidence="1">
    <location>
        <begin position="210"/>
        <end position="273"/>
    </location>
</feature>